<protein>
    <recommendedName>
        <fullName evidence="3">Transcriptional regulator</fullName>
    </recommendedName>
</protein>
<evidence type="ECO:0000313" key="1">
    <source>
        <dbReference type="EMBL" id="MBB4926634.1"/>
    </source>
</evidence>
<dbReference type="RefSeq" id="WP_184940122.1">
    <property type="nucleotide sequence ID" value="NZ_JACHJV010000001.1"/>
</dbReference>
<comment type="caution">
    <text evidence="1">The sequence shown here is derived from an EMBL/GenBank/DDBJ whole genome shotgun (WGS) entry which is preliminary data.</text>
</comment>
<evidence type="ECO:0008006" key="3">
    <source>
        <dbReference type="Google" id="ProtNLM"/>
    </source>
</evidence>
<dbReference type="Gene3D" id="1.25.40.10">
    <property type="entry name" value="Tetratricopeptide repeat domain"/>
    <property type="match status" value="1"/>
</dbReference>
<organism evidence="1 2">
    <name type="scientific">Kitasatospora kifunensis</name>
    <name type="common">Streptomyces kifunensis</name>
    <dbReference type="NCBI Taxonomy" id="58351"/>
    <lineage>
        <taxon>Bacteria</taxon>
        <taxon>Bacillati</taxon>
        <taxon>Actinomycetota</taxon>
        <taxon>Actinomycetes</taxon>
        <taxon>Kitasatosporales</taxon>
        <taxon>Streptomycetaceae</taxon>
        <taxon>Kitasatospora</taxon>
    </lineage>
</organism>
<name>A0A7W7R7A8_KITKI</name>
<reference evidence="1 2" key="1">
    <citation type="submission" date="2020-08" db="EMBL/GenBank/DDBJ databases">
        <title>Sequencing the genomes of 1000 actinobacteria strains.</title>
        <authorList>
            <person name="Klenk H.-P."/>
        </authorList>
    </citation>
    <scope>NUCLEOTIDE SEQUENCE [LARGE SCALE GENOMIC DNA]</scope>
    <source>
        <strain evidence="1 2">DSM 41654</strain>
    </source>
</reference>
<gene>
    <name evidence="1" type="ORF">FHR34_005627</name>
</gene>
<proteinExistence type="predicted"/>
<dbReference type="Proteomes" id="UP000540506">
    <property type="component" value="Unassembled WGS sequence"/>
</dbReference>
<accession>A0A7W7R7A8</accession>
<dbReference type="EMBL" id="JACHJV010000001">
    <property type="protein sequence ID" value="MBB4926634.1"/>
    <property type="molecule type" value="Genomic_DNA"/>
</dbReference>
<dbReference type="InterPro" id="IPR011990">
    <property type="entry name" value="TPR-like_helical_dom_sf"/>
</dbReference>
<dbReference type="AlphaFoldDB" id="A0A7W7R7A8"/>
<sequence length="456" mass="48940">MTTRQLPNLQLRALIREADWTGEELARAVNQLGAESGWPLRYRRASVHQWLAGTIPRPPAGALLCEALTRRLGRPIGLTDAGLATAGLATGESAATTESTTGAAPPRADLLLTDLAGAARYPTRHPALLPFESANLPQPLLPNGFAAPPPVQYEAATRRLTSRQTEAAGALLPVFSAADRTYGGGHARVALAGYLAHGLVPLLHLPGPPLLRLSLLSSTAQLAYLCAFMHVDDELNGLAQRYWRAALELSRAAGDLPTQVLTLRALSIQAYELGHRDSALALAQGAAEAVSRCNSARLRAGVLGQLAVTEAGTGADTAAWRDLARAREQLTATSGPPPAIGDYHLASWDHQHAVVAGELGRPEVALNALRASATRRPHTEARSRLLMIGRLAELHLAAGQLEQACTNWHDFLDSYPLLTSRRVESTRTRMVRLLMPHRRRPSAAQLIRRAAALHRT</sequence>
<keyword evidence="2" id="KW-1185">Reference proteome</keyword>
<evidence type="ECO:0000313" key="2">
    <source>
        <dbReference type="Proteomes" id="UP000540506"/>
    </source>
</evidence>